<dbReference type="PANTHER" id="PTHR40254:SF1">
    <property type="entry name" value="BLR0577 PROTEIN"/>
    <property type="match status" value="1"/>
</dbReference>
<evidence type="ECO:0000313" key="2">
    <source>
        <dbReference type="EMBL" id="SNR39926.1"/>
    </source>
</evidence>
<dbReference type="InterPro" id="IPR052189">
    <property type="entry name" value="L-asp_N-monooxygenase_NS-form"/>
</dbReference>
<evidence type="ECO:0000259" key="1">
    <source>
        <dbReference type="Pfam" id="PF13454"/>
    </source>
</evidence>
<reference evidence="2 3" key="1">
    <citation type="submission" date="2017-06" db="EMBL/GenBank/DDBJ databases">
        <authorList>
            <person name="Varghese N."/>
            <person name="Submissions S."/>
        </authorList>
    </citation>
    <scope>NUCLEOTIDE SEQUENCE [LARGE SCALE GENOMIC DNA]</scope>
    <source>
        <strain evidence="2 3">DSM 19840</strain>
    </source>
</reference>
<feature type="domain" description="FAD-dependent urate hydroxylase HpyO/Asp monooxygenase CreE-like FAD/NAD(P)-binding" evidence="1">
    <location>
        <begin position="13"/>
        <end position="179"/>
    </location>
</feature>
<organism evidence="2 3">
    <name type="scientific">Maribacter sedimenticola</name>
    <dbReference type="NCBI Taxonomy" id="228956"/>
    <lineage>
        <taxon>Bacteria</taxon>
        <taxon>Pseudomonadati</taxon>
        <taxon>Bacteroidota</taxon>
        <taxon>Flavobacteriia</taxon>
        <taxon>Flavobacteriales</taxon>
        <taxon>Flavobacteriaceae</taxon>
        <taxon>Maribacter</taxon>
    </lineage>
</organism>
<evidence type="ECO:0000313" key="3">
    <source>
        <dbReference type="Proteomes" id="UP000198337"/>
    </source>
</evidence>
<gene>
    <name evidence="2" type="ORF">SAMN04488009_1387</name>
</gene>
<dbReference type="Proteomes" id="UP000198337">
    <property type="component" value="Unassembled WGS sequence"/>
</dbReference>
<accession>A0ABY1SF08</accession>
<dbReference type="EMBL" id="FZNV01000002">
    <property type="protein sequence ID" value="SNR39926.1"/>
    <property type="molecule type" value="Genomic_DNA"/>
</dbReference>
<proteinExistence type="predicted"/>
<comment type="caution">
    <text evidence="2">The sequence shown here is derived from an EMBL/GenBank/DDBJ whole genome shotgun (WGS) entry which is preliminary data.</text>
</comment>
<protein>
    <submittedName>
        <fullName evidence="2">FAD-NAD(P)-binding</fullName>
    </submittedName>
</protein>
<sequence>MDEMNDEHIYKIAIVGFGPKGLYGLERLTAFLKDRAISKNVEVHIFNSTSFFGAGDVYRTDQPHCLIMNYANGNINVWPKQLPKPIPNHTPDFVAWLKERNVKKSSTTDFAPRAMVGTYLNESYHKLISHLPVNVNVVPHIGWVVNVENSKPGFALYYTNEKEQESTIAVDQILFTTGHITYKSHIAPKRASENNIGFIYPTDKKLVVVAPGTSVAIKGMGLTCIDAVLALTEGRGGNFIKNADNFFNYVASGQEPKQMHLFSRSGLPMVPRDGTPLDDKPLQFFTEKALIKIKARRPINFNETLLPLIKKEFYWAYYRTLFQQYGWELKGGLDFEKIRAQVVQFHKQFRNVTYFSWQRIVNPFAEKRNITNGELREYIQFLIHQAELGADKSPFIAAVSTWRKISPLFNELYSYGGLDAASHKEFDTYYFGLFNRLSYGPPIENMKKILALHTSGLLNFSFAKSVTVVKGNDDGEWSLIGEKRKETKVQFLINATIPRAGQQGFKNELYQNLEKNKYITPFINSSSSTYHPGCIALNKNGNPVNEYGEVNKAFTFYGTPTEGITYDNDTLSRTRNDFATIWAKYICKDLQNKNRRIAHYEREEQVL</sequence>
<dbReference type="PANTHER" id="PTHR40254">
    <property type="entry name" value="BLR0577 PROTEIN"/>
    <property type="match status" value="1"/>
</dbReference>
<keyword evidence="3" id="KW-1185">Reference proteome</keyword>
<name>A0ABY1SF08_9FLAO</name>
<dbReference type="Pfam" id="PF13454">
    <property type="entry name" value="NAD_binding_9"/>
    <property type="match status" value="1"/>
</dbReference>
<dbReference type="InterPro" id="IPR038732">
    <property type="entry name" value="HpyO/CreE_NAD-binding"/>
</dbReference>